<keyword evidence="2" id="KW-1185">Reference proteome</keyword>
<organism evidence="1 2">
    <name type="scientific">Actinomadura meridiana</name>
    <dbReference type="NCBI Taxonomy" id="559626"/>
    <lineage>
        <taxon>Bacteria</taxon>
        <taxon>Bacillati</taxon>
        <taxon>Actinomycetota</taxon>
        <taxon>Actinomycetes</taxon>
        <taxon>Streptosporangiales</taxon>
        <taxon>Thermomonosporaceae</taxon>
        <taxon>Actinomadura</taxon>
    </lineage>
</organism>
<evidence type="ECO:0000313" key="2">
    <source>
        <dbReference type="Proteomes" id="UP001501710"/>
    </source>
</evidence>
<accession>A0ABP8BUA5</accession>
<sequence>MMRASYPSRTAGPATFRTASRVPFERRLRGRPGRTQTAGTVGVIWSVGMDWDGDGYDPGDDDITGRALMRSTLQAEFGRDKARALMPMTSGRASAELDNIDRALSPDNAASPLVGRILPGRPFRIQARLDGTTYTLFDGHGDDYTVQARIDQRSVDFGALDAIAKLKDIEISTQLYAGIRTGTALGYVLDAIGWPDDQRDLDPGATIIRWWWEEATDAYKAITDLLLSEGPGAVIHADAGGKIVFRDRHHRLLNAASITPQITFDPDDGVGFEDLKQDVGWADIINVVALKVEELDPASFPETVWESPDVRSIAASTTLEITVTLDDPATDLDVAFTTLAGTVTGSIVQDSGQTLTLKLTPGASAAAVSDLVVTGRPVTVARTYQVTGQDDTSIGRYGKRNPFDKQGPWAGVRDAEAIADLVLGARAERLPVVTVTMSTKTDVSSERLVQQLGRDLSDRIHVREAETCIDYDFYLGQIKHRVSDGGMLLRTEFTMEKAPTQASDVFRFNDSDHGFNDGVFGATGLDDPENLFIFDQDGHGFDDGVFAT</sequence>
<dbReference type="RefSeq" id="WP_344890460.1">
    <property type="nucleotide sequence ID" value="NZ_BAABAS010000004.1"/>
</dbReference>
<name>A0ABP8BUA5_9ACTN</name>
<proteinExistence type="predicted"/>
<evidence type="ECO:0000313" key="1">
    <source>
        <dbReference type="EMBL" id="GAA4226116.1"/>
    </source>
</evidence>
<protein>
    <recommendedName>
        <fullName evidence="3">Tip attachment protein J domain-containing protein</fullName>
    </recommendedName>
</protein>
<gene>
    <name evidence="1" type="ORF">GCM10022254_10050</name>
</gene>
<dbReference type="EMBL" id="BAABAS010000004">
    <property type="protein sequence ID" value="GAA4226116.1"/>
    <property type="molecule type" value="Genomic_DNA"/>
</dbReference>
<comment type="caution">
    <text evidence="1">The sequence shown here is derived from an EMBL/GenBank/DDBJ whole genome shotgun (WGS) entry which is preliminary data.</text>
</comment>
<evidence type="ECO:0008006" key="3">
    <source>
        <dbReference type="Google" id="ProtNLM"/>
    </source>
</evidence>
<reference evidence="2" key="1">
    <citation type="journal article" date="2019" name="Int. J. Syst. Evol. Microbiol.">
        <title>The Global Catalogue of Microorganisms (GCM) 10K type strain sequencing project: providing services to taxonomists for standard genome sequencing and annotation.</title>
        <authorList>
            <consortium name="The Broad Institute Genomics Platform"/>
            <consortium name="The Broad Institute Genome Sequencing Center for Infectious Disease"/>
            <person name="Wu L."/>
            <person name="Ma J."/>
        </authorList>
    </citation>
    <scope>NUCLEOTIDE SEQUENCE [LARGE SCALE GENOMIC DNA]</scope>
    <source>
        <strain evidence="2">JCM 17440</strain>
    </source>
</reference>
<dbReference type="Proteomes" id="UP001501710">
    <property type="component" value="Unassembled WGS sequence"/>
</dbReference>